<comment type="subcellular location">
    <subcellularLocation>
        <location evidence="1">Mitochondrion inner membrane</location>
        <topology evidence="1">Single-pass membrane protein</topology>
    </subcellularLocation>
</comment>
<reference evidence="12 13" key="2">
    <citation type="submission" date="2020-07" db="EMBL/GenBank/DDBJ databases">
        <title>Genome assembly of wild tea tree DASZ reveals pedigree and selection history of tea varieties.</title>
        <authorList>
            <person name="Zhang W."/>
        </authorList>
    </citation>
    <scope>NUCLEOTIDE SEQUENCE [LARGE SCALE GENOMIC DNA]</scope>
    <source>
        <strain evidence="13">cv. G240</strain>
        <tissue evidence="12">Leaf</tissue>
    </source>
</reference>
<keyword evidence="13" id="KW-1185">Reference proteome</keyword>
<dbReference type="Proteomes" id="UP000593564">
    <property type="component" value="Unassembled WGS sequence"/>
</dbReference>
<protein>
    <recommendedName>
        <fullName evidence="3">Mitochondrial inner membrane protease subunit 2</fullName>
    </recommendedName>
</protein>
<evidence type="ECO:0000256" key="7">
    <source>
        <dbReference type="ARBA" id="ARBA00022801"/>
    </source>
</evidence>
<keyword evidence="10" id="KW-0472">Membrane</keyword>
<sequence>MHLFVEILVWEPKIFCGVLPRNISQFGLIALTVSDRYASSCSYSRCLYVSHIQSPRQHFDRIDGSPSNHKEKHIKRITALPGDWISSPYAHDALKVPEGHCWVDGDNFASSLDSRSFGPKLLTNHIGRFLWVWFREELPTLSGLPGELVKLREEFLKMVPLHAESKIFT</sequence>
<dbReference type="SUPFAM" id="SSF51306">
    <property type="entry name" value="LexA/Signal peptidase"/>
    <property type="match status" value="1"/>
</dbReference>
<dbReference type="Pfam" id="PF10502">
    <property type="entry name" value="Peptidase_S26"/>
    <property type="match status" value="1"/>
</dbReference>
<keyword evidence="7" id="KW-0378">Hydrolase</keyword>
<evidence type="ECO:0000256" key="6">
    <source>
        <dbReference type="ARBA" id="ARBA00022792"/>
    </source>
</evidence>
<dbReference type="GO" id="GO:0006465">
    <property type="term" value="P:signal peptide processing"/>
    <property type="evidence" value="ECO:0007669"/>
    <property type="project" value="InterPro"/>
</dbReference>
<dbReference type="InterPro" id="IPR037730">
    <property type="entry name" value="IMP2"/>
</dbReference>
<dbReference type="GO" id="GO:0006627">
    <property type="term" value="P:protein processing involved in protein targeting to mitochondrion"/>
    <property type="evidence" value="ECO:0007669"/>
    <property type="project" value="InterPro"/>
</dbReference>
<dbReference type="AlphaFoldDB" id="A0A7J7HNP7"/>
<name>A0A7J7HNP7_CAMSI</name>
<dbReference type="PANTHER" id="PTHR46041:SF2">
    <property type="entry name" value="MITOCHONDRIAL INNER MEMBRANE PROTEASE SUBUNIT 2"/>
    <property type="match status" value="1"/>
</dbReference>
<dbReference type="GO" id="GO:0042720">
    <property type="term" value="C:mitochondrial inner membrane peptidase complex"/>
    <property type="evidence" value="ECO:0007669"/>
    <property type="project" value="InterPro"/>
</dbReference>
<evidence type="ECO:0000256" key="3">
    <source>
        <dbReference type="ARBA" id="ARBA00013650"/>
    </source>
</evidence>
<evidence type="ECO:0000256" key="2">
    <source>
        <dbReference type="ARBA" id="ARBA00007066"/>
    </source>
</evidence>
<dbReference type="GO" id="GO:0004252">
    <property type="term" value="F:serine-type endopeptidase activity"/>
    <property type="evidence" value="ECO:0007669"/>
    <property type="project" value="InterPro"/>
</dbReference>
<evidence type="ECO:0000256" key="9">
    <source>
        <dbReference type="ARBA" id="ARBA00023128"/>
    </source>
</evidence>
<dbReference type="InterPro" id="IPR019533">
    <property type="entry name" value="Peptidase_S26"/>
</dbReference>
<comment type="caution">
    <text evidence="12">The sequence shown here is derived from an EMBL/GenBank/DDBJ whole genome shotgun (WGS) entry which is preliminary data.</text>
</comment>
<comment type="similarity">
    <text evidence="2">Belongs to the peptidase S26 family. IMP2 subfamily.</text>
</comment>
<evidence type="ECO:0000256" key="10">
    <source>
        <dbReference type="ARBA" id="ARBA00023136"/>
    </source>
</evidence>
<gene>
    <name evidence="12" type="ORF">HYC85_006484</name>
</gene>
<keyword evidence="6" id="KW-0999">Mitochondrion inner membrane</keyword>
<dbReference type="EMBL" id="JACBKZ010000003">
    <property type="protein sequence ID" value="KAF5953628.1"/>
    <property type="molecule type" value="Genomic_DNA"/>
</dbReference>
<keyword evidence="8" id="KW-1133">Transmembrane helix</keyword>
<keyword evidence="5" id="KW-0812">Transmembrane</keyword>
<reference evidence="13" key="1">
    <citation type="journal article" date="2020" name="Nat. Commun.">
        <title>Genome assembly of wild tea tree DASZ reveals pedigree and selection history of tea varieties.</title>
        <authorList>
            <person name="Zhang W."/>
            <person name="Zhang Y."/>
            <person name="Qiu H."/>
            <person name="Guo Y."/>
            <person name="Wan H."/>
            <person name="Zhang X."/>
            <person name="Scossa F."/>
            <person name="Alseekh S."/>
            <person name="Zhang Q."/>
            <person name="Wang P."/>
            <person name="Xu L."/>
            <person name="Schmidt M.H."/>
            <person name="Jia X."/>
            <person name="Li D."/>
            <person name="Zhu A."/>
            <person name="Guo F."/>
            <person name="Chen W."/>
            <person name="Ni D."/>
            <person name="Usadel B."/>
            <person name="Fernie A.R."/>
            <person name="Wen W."/>
        </authorList>
    </citation>
    <scope>NUCLEOTIDE SEQUENCE [LARGE SCALE GENOMIC DNA]</scope>
    <source>
        <strain evidence="13">cv. G240</strain>
    </source>
</reference>
<feature type="domain" description="Peptidase S26" evidence="11">
    <location>
        <begin position="93"/>
        <end position="133"/>
    </location>
</feature>
<evidence type="ECO:0000313" key="13">
    <source>
        <dbReference type="Proteomes" id="UP000593564"/>
    </source>
</evidence>
<organism evidence="12 13">
    <name type="scientific">Camellia sinensis</name>
    <name type="common">Tea plant</name>
    <name type="synonym">Thea sinensis</name>
    <dbReference type="NCBI Taxonomy" id="4442"/>
    <lineage>
        <taxon>Eukaryota</taxon>
        <taxon>Viridiplantae</taxon>
        <taxon>Streptophyta</taxon>
        <taxon>Embryophyta</taxon>
        <taxon>Tracheophyta</taxon>
        <taxon>Spermatophyta</taxon>
        <taxon>Magnoliopsida</taxon>
        <taxon>eudicotyledons</taxon>
        <taxon>Gunneridae</taxon>
        <taxon>Pentapetalae</taxon>
        <taxon>asterids</taxon>
        <taxon>Ericales</taxon>
        <taxon>Theaceae</taxon>
        <taxon>Camellia</taxon>
    </lineage>
</organism>
<evidence type="ECO:0000313" key="12">
    <source>
        <dbReference type="EMBL" id="KAF5953628.1"/>
    </source>
</evidence>
<evidence type="ECO:0000256" key="5">
    <source>
        <dbReference type="ARBA" id="ARBA00022692"/>
    </source>
</evidence>
<accession>A0A7J7HNP7</accession>
<dbReference type="PANTHER" id="PTHR46041">
    <property type="entry name" value="MITOCHONDRIAL INNER MEMBRANE PROTEASE SUBUNIT 2"/>
    <property type="match status" value="1"/>
</dbReference>
<evidence type="ECO:0000256" key="8">
    <source>
        <dbReference type="ARBA" id="ARBA00022989"/>
    </source>
</evidence>
<proteinExistence type="inferred from homology"/>
<dbReference type="PRINTS" id="PR00727">
    <property type="entry name" value="LEADERPTASE"/>
</dbReference>
<keyword evidence="4" id="KW-0645">Protease</keyword>
<evidence type="ECO:0000256" key="1">
    <source>
        <dbReference type="ARBA" id="ARBA00004434"/>
    </source>
</evidence>
<evidence type="ECO:0000256" key="4">
    <source>
        <dbReference type="ARBA" id="ARBA00022670"/>
    </source>
</evidence>
<keyword evidence="9" id="KW-0496">Mitochondrion</keyword>
<evidence type="ECO:0000259" key="11">
    <source>
        <dbReference type="Pfam" id="PF10502"/>
    </source>
</evidence>
<dbReference type="Gene3D" id="2.10.109.10">
    <property type="entry name" value="Umud Fragment, subunit A"/>
    <property type="match status" value="1"/>
</dbReference>
<dbReference type="InterPro" id="IPR036286">
    <property type="entry name" value="LexA/Signal_pep-like_sf"/>
</dbReference>
<dbReference type="InterPro" id="IPR000223">
    <property type="entry name" value="Pept_S26A_signal_pept_1"/>
</dbReference>